<proteinExistence type="predicted"/>
<sequence length="59" mass="6801">MSSVITVLEKHGEDDYSVWFSEISENDPLWKELMEKYCNTGSSLRGTLADVTEEIRDNM</sequence>
<accession>A0A8S5Q923</accession>
<evidence type="ECO:0000313" key="1">
    <source>
        <dbReference type="EMBL" id="DAE15307.1"/>
    </source>
</evidence>
<reference evidence="1" key="1">
    <citation type="journal article" date="2021" name="Proc. Natl. Acad. Sci. U.S.A.">
        <title>A Catalog of Tens of Thousands of Viruses from Human Metagenomes Reveals Hidden Associations with Chronic Diseases.</title>
        <authorList>
            <person name="Tisza M.J."/>
            <person name="Buck C.B."/>
        </authorList>
    </citation>
    <scope>NUCLEOTIDE SEQUENCE</scope>
    <source>
        <strain evidence="1">CtUGR26</strain>
    </source>
</reference>
<name>A0A8S5Q923_9CAUD</name>
<dbReference type="EMBL" id="BK015602">
    <property type="protein sequence ID" value="DAE15307.1"/>
    <property type="molecule type" value="Genomic_DNA"/>
</dbReference>
<protein>
    <submittedName>
        <fullName evidence="1">Uncharacterized protein</fullName>
    </submittedName>
</protein>
<organism evidence="1">
    <name type="scientific">Siphoviridae sp. ctUGR26</name>
    <dbReference type="NCBI Taxonomy" id="2825527"/>
    <lineage>
        <taxon>Viruses</taxon>
        <taxon>Duplodnaviria</taxon>
        <taxon>Heunggongvirae</taxon>
        <taxon>Uroviricota</taxon>
        <taxon>Caudoviricetes</taxon>
    </lineage>
</organism>